<feature type="domain" description="DM2" evidence="7">
    <location>
        <begin position="24"/>
        <end position="103"/>
    </location>
</feature>
<dbReference type="InterPro" id="IPR003121">
    <property type="entry name" value="SWIB_MDM2_domain"/>
</dbReference>
<dbReference type="GO" id="GO:0061630">
    <property type="term" value="F:ubiquitin protein ligase activity"/>
    <property type="evidence" value="ECO:0007669"/>
    <property type="project" value="TreeGrafter"/>
</dbReference>
<evidence type="ECO:0000256" key="2">
    <source>
        <dbReference type="ARBA" id="ARBA00022771"/>
    </source>
</evidence>
<organism evidence="8 9">
    <name type="scientific">Dimorphilus gyrociliatus</name>
    <dbReference type="NCBI Taxonomy" id="2664684"/>
    <lineage>
        <taxon>Eukaryota</taxon>
        <taxon>Metazoa</taxon>
        <taxon>Spiralia</taxon>
        <taxon>Lophotrochozoa</taxon>
        <taxon>Annelida</taxon>
        <taxon>Polychaeta</taxon>
        <taxon>Polychaeta incertae sedis</taxon>
        <taxon>Dinophilidae</taxon>
        <taxon>Dimorphilus</taxon>
    </lineage>
</organism>
<keyword evidence="3" id="KW-0862">Zinc</keyword>
<dbReference type="CDD" id="cd16646">
    <property type="entry name" value="mRING-HC-C2H2C4_MDM2-like"/>
    <property type="match status" value="1"/>
</dbReference>
<dbReference type="PIRSF" id="PIRSF006748">
    <property type="entry name" value="p53_MDM_2/4"/>
    <property type="match status" value="1"/>
</dbReference>
<dbReference type="OrthoDB" id="24526at2759"/>
<evidence type="ECO:0000256" key="4">
    <source>
        <dbReference type="PROSITE-ProRule" id="PRU00175"/>
    </source>
</evidence>
<reference evidence="8 9" key="1">
    <citation type="submission" date="2020-08" db="EMBL/GenBank/DDBJ databases">
        <authorList>
            <person name="Hejnol A."/>
        </authorList>
    </citation>
    <scope>NUCLEOTIDE SEQUENCE [LARGE SCALE GENOMIC DNA]</scope>
</reference>
<evidence type="ECO:0000259" key="6">
    <source>
        <dbReference type="PROSITE" id="PS50089"/>
    </source>
</evidence>
<dbReference type="GO" id="GO:0005634">
    <property type="term" value="C:nucleus"/>
    <property type="evidence" value="ECO:0007669"/>
    <property type="project" value="InterPro"/>
</dbReference>
<evidence type="ECO:0000256" key="1">
    <source>
        <dbReference type="ARBA" id="ARBA00022723"/>
    </source>
</evidence>
<dbReference type="Gene3D" id="1.10.245.10">
    <property type="entry name" value="SWIB/MDM2 domain"/>
    <property type="match status" value="1"/>
</dbReference>
<dbReference type="Pfam" id="PF13920">
    <property type="entry name" value="zf-C3HC4_3"/>
    <property type="match status" value="1"/>
</dbReference>
<dbReference type="Gene3D" id="3.30.40.10">
    <property type="entry name" value="Zinc/RING finger domain, C3HC4 (zinc finger)"/>
    <property type="match status" value="1"/>
</dbReference>
<keyword evidence="2 4" id="KW-0863">Zinc-finger</keyword>
<evidence type="ECO:0000259" key="7">
    <source>
        <dbReference type="PROSITE" id="PS51925"/>
    </source>
</evidence>
<dbReference type="InterPro" id="IPR016495">
    <property type="entry name" value="p53_neg-reg_MDM_2/4"/>
</dbReference>
<evidence type="ECO:0000256" key="5">
    <source>
        <dbReference type="SAM" id="MobiDB-lite"/>
    </source>
</evidence>
<dbReference type="GO" id="GO:0010468">
    <property type="term" value="P:regulation of gene expression"/>
    <property type="evidence" value="ECO:0007669"/>
    <property type="project" value="TreeGrafter"/>
</dbReference>
<dbReference type="InterPro" id="IPR036885">
    <property type="entry name" value="SWIB_MDM2_dom_sf"/>
</dbReference>
<dbReference type="SUPFAM" id="SSF57850">
    <property type="entry name" value="RING/U-box"/>
    <property type="match status" value="1"/>
</dbReference>
<dbReference type="Proteomes" id="UP000549394">
    <property type="component" value="Unassembled WGS sequence"/>
</dbReference>
<dbReference type="GO" id="GO:0051726">
    <property type="term" value="P:regulation of cell cycle"/>
    <property type="evidence" value="ECO:0007669"/>
    <property type="project" value="InterPro"/>
</dbReference>
<dbReference type="AlphaFoldDB" id="A0A7I8V4Q2"/>
<dbReference type="InterPro" id="IPR013083">
    <property type="entry name" value="Znf_RING/FYVE/PHD"/>
</dbReference>
<accession>A0A7I8V4Q2</accession>
<sequence>MQASLKFDCVRRTINMEEKKKNMEKFEPSYRLLSILRKIGACEDYFTLSQIINYLGDYIKEKKLFDRHQPSLVYCDNDLMTLTNRPALYIDEFPTLLQKHVSKTTPKILATPPMNCNRKRKFSDIEDTSEFRQETMEEDEESDNSIHSKTTAIVASSSDDLWFLSEDEHFEEYEPESMDESNTKLSIGSQSPVEDVVGVLTTDNEFFADEESINSDREDSSSGGETFHRQFGSIYCGPDISRSETDHGSTAGDLRRKKKVLRKRRKKSRLQPVKFNSAISTRFDSDEDDIESNDNKFIASPLKHQSSNASTIILTEEEETPNTNSPKTQKPFNLRKDSGIGSSLEVEFCSICQEQSKDAVLIHGKSAHQVTCYPCGKRLRNNGKPCPICRRPIKMVAKNYML</sequence>
<dbReference type="SUPFAM" id="SSF47592">
    <property type="entry name" value="SWIB/MDM2 domain"/>
    <property type="match status" value="1"/>
</dbReference>
<feature type="region of interest" description="Disordered" evidence="5">
    <location>
        <begin position="128"/>
        <end position="148"/>
    </location>
</feature>
<keyword evidence="9" id="KW-1185">Reference proteome</keyword>
<feature type="region of interest" description="Disordered" evidence="5">
    <location>
        <begin position="207"/>
        <end position="269"/>
    </location>
</feature>
<dbReference type="Pfam" id="PF02201">
    <property type="entry name" value="SWIB"/>
    <property type="match status" value="1"/>
</dbReference>
<comment type="caution">
    <text evidence="8">The sequence shown here is derived from an EMBL/GenBank/DDBJ whole genome shotgun (WGS) entry which is preliminary data.</text>
</comment>
<dbReference type="GO" id="GO:0043066">
    <property type="term" value="P:negative regulation of apoptotic process"/>
    <property type="evidence" value="ECO:0007669"/>
    <property type="project" value="InterPro"/>
</dbReference>
<evidence type="ECO:0000256" key="3">
    <source>
        <dbReference type="ARBA" id="ARBA00022833"/>
    </source>
</evidence>
<dbReference type="InterPro" id="IPR001841">
    <property type="entry name" value="Znf_RING"/>
</dbReference>
<dbReference type="GO" id="GO:0016567">
    <property type="term" value="P:protein ubiquitination"/>
    <property type="evidence" value="ECO:0007669"/>
    <property type="project" value="TreeGrafter"/>
</dbReference>
<dbReference type="PANTHER" id="PTHR46858">
    <property type="entry name" value="OS05G0521000 PROTEIN"/>
    <property type="match status" value="1"/>
</dbReference>
<feature type="compositionally biased region" description="Basic residues" evidence="5">
    <location>
        <begin position="255"/>
        <end position="269"/>
    </location>
</feature>
<dbReference type="PROSITE" id="PS50089">
    <property type="entry name" value="ZF_RING_2"/>
    <property type="match status" value="1"/>
</dbReference>
<name>A0A7I8V4Q2_9ANNE</name>
<feature type="domain" description="RING-type" evidence="6">
    <location>
        <begin position="349"/>
        <end position="390"/>
    </location>
</feature>
<dbReference type="EMBL" id="CAJFCJ010000001">
    <property type="protein sequence ID" value="CAD5111115.1"/>
    <property type="molecule type" value="Genomic_DNA"/>
</dbReference>
<keyword evidence="1" id="KW-0479">Metal-binding</keyword>
<dbReference type="GO" id="GO:0008270">
    <property type="term" value="F:zinc ion binding"/>
    <property type="evidence" value="ECO:0007669"/>
    <property type="project" value="UniProtKB-KW"/>
</dbReference>
<protein>
    <submittedName>
        <fullName evidence="8">DgyrCDS455</fullName>
    </submittedName>
</protein>
<dbReference type="PANTHER" id="PTHR46858:SF5">
    <property type="entry name" value="E3 UBIQUITIN-PROTEIN LIGASE APD1-RELATED"/>
    <property type="match status" value="1"/>
</dbReference>
<proteinExistence type="predicted"/>
<evidence type="ECO:0000313" key="9">
    <source>
        <dbReference type="Proteomes" id="UP000549394"/>
    </source>
</evidence>
<gene>
    <name evidence="8" type="ORF">DGYR_LOCUS449</name>
</gene>
<evidence type="ECO:0000313" key="8">
    <source>
        <dbReference type="EMBL" id="CAD5111115.1"/>
    </source>
</evidence>
<dbReference type="PROSITE" id="PS51925">
    <property type="entry name" value="SWIB_MDM2"/>
    <property type="match status" value="1"/>
</dbReference>